<protein>
    <recommendedName>
        <fullName evidence="3">2'-5' RNA ligase superfamily protein</fullName>
    </recommendedName>
</protein>
<keyword evidence="2" id="KW-1185">Reference proteome</keyword>
<dbReference type="Pfam" id="PF13563">
    <property type="entry name" value="2_5_RNA_ligase2"/>
    <property type="match status" value="1"/>
</dbReference>
<dbReference type="KEGG" id="mcw:A8L33_11715"/>
<dbReference type="Proteomes" id="UP000037737">
    <property type="component" value="Unassembled WGS sequence"/>
</dbReference>
<dbReference type="Gene3D" id="3.90.1140.10">
    <property type="entry name" value="Cyclic phosphodiesterase"/>
    <property type="match status" value="1"/>
</dbReference>
<name>A0A0M8MMC8_9MICO</name>
<dbReference type="EMBL" id="LAVO01000011">
    <property type="protein sequence ID" value="KOS10384.1"/>
    <property type="molecule type" value="Genomic_DNA"/>
</dbReference>
<comment type="caution">
    <text evidence="1">The sequence shown here is derived from an EMBL/GenBank/DDBJ whole genome shotgun (WGS) entry which is preliminary data.</text>
</comment>
<dbReference type="AlphaFoldDB" id="A0A0M8MMC8"/>
<reference evidence="1" key="1">
    <citation type="submission" date="2015-04" db="EMBL/GenBank/DDBJ databases">
        <title>Complete genome sequence of Microbacterium chocolatum SIT 101, a bacterium enantioselectively hydrolyzing mesomeric diesters.</title>
        <authorList>
            <person name="Li X."/>
            <person name="Xu Y."/>
        </authorList>
    </citation>
    <scope>NUCLEOTIDE SEQUENCE [LARGE SCALE GENOMIC DNA]</scope>
    <source>
        <strain evidence="1">SIT 101</strain>
    </source>
</reference>
<proteinExistence type="predicted"/>
<evidence type="ECO:0000313" key="1">
    <source>
        <dbReference type="EMBL" id="KOS10384.1"/>
    </source>
</evidence>
<evidence type="ECO:0008006" key="3">
    <source>
        <dbReference type="Google" id="ProtNLM"/>
    </source>
</evidence>
<accession>A0A0M8MMC8</accession>
<evidence type="ECO:0000313" key="2">
    <source>
        <dbReference type="Proteomes" id="UP000037737"/>
    </source>
</evidence>
<sequence length="186" mass="20072">MGLAPETSPDRPAPPRVVTLELLLDAASEASIRDDWERLRAGGHSSLAASTAAANRPHITAVVRADLPVPDLTPIVSILPLEIRLLAPIVFSHSDEARRGVLVRPIRLTPELDALHRRLHAICGPGGDLPHTAPGAWTPHVTLARRLILSQIPGATARLAPGYDGSIVGVRRWDAARRESRILWNS</sequence>
<organism evidence="1 2">
    <name type="scientific">Microbacterium aurantiacum</name>
    <dbReference type="NCBI Taxonomy" id="162393"/>
    <lineage>
        <taxon>Bacteria</taxon>
        <taxon>Bacillati</taxon>
        <taxon>Actinomycetota</taxon>
        <taxon>Actinomycetes</taxon>
        <taxon>Micrococcales</taxon>
        <taxon>Microbacteriaceae</taxon>
        <taxon>Microbacterium</taxon>
    </lineage>
</organism>
<dbReference type="PATRIC" id="fig|84292.3.peg.2273"/>
<dbReference type="SUPFAM" id="SSF55144">
    <property type="entry name" value="LigT-like"/>
    <property type="match status" value="1"/>
</dbReference>
<dbReference type="InterPro" id="IPR009097">
    <property type="entry name" value="Cyclic_Pdiesterase"/>
</dbReference>
<gene>
    <name evidence="1" type="ORF">XI38_11165</name>
</gene>